<feature type="compositionally biased region" description="Polar residues" evidence="1">
    <location>
        <begin position="51"/>
        <end position="68"/>
    </location>
</feature>
<proteinExistence type="predicted"/>
<sequence length="99" mass="10661">MPLYQDVSYSLRAGHLHLLLTWNVSDHSCFEGAVCGIGPLSGGDSQPARKVSTTELQPESRGTASAGASRNEVELFWWSFGSVIVRGGDSRQIISLDPV</sequence>
<evidence type="ECO:0000256" key="1">
    <source>
        <dbReference type="SAM" id="MobiDB-lite"/>
    </source>
</evidence>
<accession>A0AAN9D2X3</accession>
<comment type="caution">
    <text evidence="2">The sequence shown here is derived from an EMBL/GenBank/DDBJ whole genome shotgun (WGS) entry which is preliminary data.</text>
</comment>
<protein>
    <submittedName>
        <fullName evidence="2">Uncharacterized protein</fullName>
    </submittedName>
</protein>
<name>A0AAN9D2X3_9TELE</name>
<dbReference type="Proteomes" id="UP001364617">
    <property type="component" value="Unassembled WGS sequence"/>
</dbReference>
<evidence type="ECO:0000313" key="3">
    <source>
        <dbReference type="Proteomes" id="UP001364617"/>
    </source>
</evidence>
<dbReference type="AlphaFoldDB" id="A0AAN9D2X3"/>
<feature type="region of interest" description="Disordered" evidence="1">
    <location>
        <begin position="39"/>
        <end position="68"/>
    </location>
</feature>
<evidence type="ECO:0000313" key="2">
    <source>
        <dbReference type="EMBL" id="KAK7152868.1"/>
    </source>
</evidence>
<dbReference type="EMBL" id="JAYKXH010000011">
    <property type="protein sequence ID" value="KAK7152868.1"/>
    <property type="molecule type" value="Genomic_DNA"/>
</dbReference>
<organism evidence="2 3">
    <name type="scientific">Phoxinus phoxinus</name>
    <name type="common">Eurasian minnow</name>
    <dbReference type="NCBI Taxonomy" id="58324"/>
    <lineage>
        <taxon>Eukaryota</taxon>
        <taxon>Metazoa</taxon>
        <taxon>Chordata</taxon>
        <taxon>Craniata</taxon>
        <taxon>Vertebrata</taxon>
        <taxon>Euteleostomi</taxon>
        <taxon>Actinopterygii</taxon>
        <taxon>Neopterygii</taxon>
        <taxon>Teleostei</taxon>
        <taxon>Ostariophysi</taxon>
        <taxon>Cypriniformes</taxon>
        <taxon>Leuciscidae</taxon>
        <taxon>Phoxininae</taxon>
        <taxon>Phoxinus</taxon>
    </lineage>
</organism>
<reference evidence="2 3" key="1">
    <citation type="submission" date="2024-02" db="EMBL/GenBank/DDBJ databases">
        <title>Chromosome-level genome assembly of the Eurasian Minnow (Phoxinus phoxinus).</title>
        <authorList>
            <person name="Oriowo T.O."/>
            <person name="Martin S."/>
            <person name="Stange M."/>
            <person name="Chrysostomakis Y."/>
            <person name="Brown T."/>
            <person name="Winkler S."/>
            <person name="Kukowka S."/>
            <person name="Myers E.W."/>
            <person name="Bohne A."/>
        </authorList>
    </citation>
    <scope>NUCLEOTIDE SEQUENCE [LARGE SCALE GENOMIC DNA]</scope>
    <source>
        <strain evidence="2">ZFMK-TIS-60720</strain>
        <tissue evidence="2">Whole Organism</tissue>
    </source>
</reference>
<gene>
    <name evidence="2" type="ORF">R3I93_010945</name>
</gene>
<keyword evidence="3" id="KW-1185">Reference proteome</keyword>